<evidence type="ECO:0000313" key="3">
    <source>
        <dbReference type="Proteomes" id="UP001268256"/>
    </source>
</evidence>
<sequence>MGLFDGLLGGKKAAKAANPKPDKPNQEFFLDPDEAKTFGNIDYMRTAKAVRKTFPATGGAKEGAEVIEVVSSLEKVDLEAQNRATIEPTLEEVNQPAPELSERRQRDNNLDMFRNMAKDLRKS</sequence>
<organism evidence="2 3">
    <name type="scientific">Pseudocalidococcus azoricus BACA0444</name>
    <dbReference type="NCBI Taxonomy" id="2918990"/>
    <lineage>
        <taxon>Bacteria</taxon>
        <taxon>Bacillati</taxon>
        <taxon>Cyanobacteriota</taxon>
        <taxon>Cyanophyceae</taxon>
        <taxon>Acaryochloridales</taxon>
        <taxon>Thermosynechococcaceae</taxon>
        <taxon>Pseudocalidococcus</taxon>
        <taxon>Pseudocalidococcus azoricus</taxon>
    </lineage>
</organism>
<dbReference type="AlphaFoldDB" id="A0AAE4FP10"/>
<proteinExistence type="predicted"/>
<accession>A0AAE4FP10</accession>
<dbReference type="EMBL" id="JAVMIP010000001">
    <property type="protein sequence ID" value="MDS3859501.1"/>
    <property type="molecule type" value="Genomic_DNA"/>
</dbReference>
<name>A0AAE4FP10_9CYAN</name>
<keyword evidence="3" id="KW-1185">Reference proteome</keyword>
<feature type="region of interest" description="Disordered" evidence="1">
    <location>
        <begin position="1"/>
        <end position="30"/>
    </location>
</feature>
<evidence type="ECO:0000313" key="2">
    <source>
        <dbReference type="EMBL" id="MDS3859501.1"/>
    </source>
</evidence>
<reference evidence="3" key="1">
    <citation type="submission" date="2023-07" db="EMBL/GenBank/DDBJ databases">
        <authorList>
            <person name="Luz R."/>
            <person name="Cordeiro R."/>
            <person name="Fonseca A."/>
            <person name="Goncalves V."/>
        </authorList>
    </citation>
    <scope>NUCLEOTIDE SEQUENCE [LARGE SCALE GENOMIC DNA]</scope>
    <source>
        <strain evidence="3">BACA0444</strain>
    </source>
</reference>
<dbReference type="RefSeq" id="WP_322876813.1">
    <property type="nucleotide sequence ID" value="NZ_JAVMIP010000001.1"/>
</dbReference>
<gene>
    <name evidence="2" type="ORF">RIF25_01640</name>
</gene>
<evidence type="ECO:0000256" key="1">
    <source>
        <dbReference type="SAM" id="MobiDB-lite"/>
    </source>
</evidence>
<comment type="caution">
    <text evidence="2">The sequence shown here is derived from an EMBL/GenBank/DDBJ whole genome shotgun (WGS) entry which is preliminary data.</text>
</comment>
<feature type="region of interest" description="Disordered" evidence="1">
    <location>
        <begin position="91"/>
        <end position="123"/>
    </location>
</feature>
<protein>
    <submittedName>
        <fullName evidence="2">Uncharacterized protein</fullName>
    </submittedName>
</protein>
<dbReference type="Proteomes" id="UP001268256">
    <property type="component" value="Unassembled WGS sequence"/>
</dbReference>
<feature type="compositionally biased region" description="Basic and acidic residues" evidence="1">
    <location>
        <begin position="100"/>
        <end position="109"/>
    </location>
</feature>